<feature type="domain" description="Heparinase II/III-like C-terminal" evidence="2">
    <location>
        <begin position="393"/>
        <end position="567"/>
    </location>
</feature>
<dbReference type="Pfam" id="PF07940">
    <property type="entry name" value="Hepar_II_III_C"/>
    <property type="match status" value="1"/>
</dbReference>
<dbReference type="GO" id="GO:0030313">
    <property type="term" value="C:cell envelope"/>
    <property type="evidence" value="ECO:0007669"/>
    <property type="project" value="UniProtKB-SubCell"/>
</dbReference>
<reference evidence="3 4" key="1">
    <citation type="submission" date="2019-01" db="EMBL/GenBank/DDBJ databases">
        <title>Filimonas sp. strain TTM-71.</title>
        <authorList>
            <person name="Chen W.-M."/>
        </authorList>
    </citation>
    <scope>NUCLEOTIDE SEQUENCE [LARGE SCALE GENOMIC DNA]</scope>
    <source>
        <strain evidence="3 4">TTM-71</strain>
    </source>
</reference>
<proteinExistence type="predicted"/>
<dbReference type="OrthoDB" id="175534at2"/>
<evidence type="ECO:0000256" key="1">
    <source>
        <dbReference type="ARBA" id="ARBA00004196"/>
    </source>
</evidence>
<dbReference type="SUPFAM" id="SSF48230">
    <property type="entry name" value="Chondroitin AC/alginate lyase"/>
    <property type="match status" value="1"/>
</dbReference>
<comment type="caution">
    <text evidence="3">The sequence shown here is derived from an EMBL/GenBank/DDBJ whole genome shotgun (WGS) entry which is preliminary data.</text>
</comment>
<dbReference type="GO" id="GO:0016829">
    <property type="term" value="F:lyase activity"/>
    <property type="evidence" value="ECO:0007669"/>
    <property type="project" value="InterPro"/>
</dbReference>
<dbReference type="PANTHER" id="PTHR38045:SF1">
    <property type="entry name" value="HEPARINASE II_III-LIKE PROTEIN"/>
    <property type="match status" value="1"/>
</dbReference>
<organism evidence="3 4">
    <name type="scientific">Filimonas effusa</name>
    <dbReference type="NCBI Taxonomy" id="2508721"/>
    <lineage>
        <taxon>Bacteria</taxon>
        <taxon>Pseudomonadati</taxon>
        <taxon>Bacteroidota</taxon>
        <taxon>Chitinophagia</taxon>
        <taxon>Chitinophagales</taxon>
        <taxon>Chitinophagaceae</taxon>
        <taxon>Filimonas</taxon>
    </lineage>
</organism>
<dbReference type="InterPro" id="IPR012480">
    <property type="entry name" value="Hepar_II_III_C"/>
</dbReference>
<evidence type="ECO:0000313" key="3">
    <source>
        <dbReference type="EMBL" id="RXK83894.1"/>
    </source>
</evidence>
<dbReference type="AlphaFoldDB" id="A0A4V1MA45"/>
<evidence type="ECO:0000313" key="4">
    <source>
        <dbReference type="Proteomes" id="UP000290545"/>
    </source>
</evidence>
<sequence length="633" mass="71720">MHSVTCRHYIKNNSMLFIAMCCSILAFSQTIDASKIKEHPRLLLLQDEEKLIRNNISKSPDWQKIHLAIITECNEILALPPVERKVIGRRLLAKSRESLRRIFFLSYAWRMTRELKYFRKCEEELLAVASFSDWNPSHFLDVGEMSLAVAIGYDWLYNDLSEASRKQISDALISKGIGPSLTENKDTWWLKGTNNWNQVCNTGVAFAAAAVYELQPQRSKEIIERSIKSIRLPMQVYSPDGNYPEGYSYWAYGTSYNVFMISMLETAFGSDYGLTGMPGFLKTPVYYEHMVGPSGKPFNYSDCGTGADGLQPAMLWFADKNNDPSLLWIEKQNVSKDRFLVKSNRLLPAAMVWGKNIDFEKVTRPTQRTWVGDGENPVALMHASWQSTWDLYVGFKGGTAGTSHAHMDIGSFVMDALGVRWSADLGMQGYEAMESKGLKIWDMVQNSDRWKVFRYNNFSHSTLTVNNALQHMKGRATIMKHSNDTTFMHAVMNLDEIYTGQLASARRGIAIVNKQYVTIRDEIETGDSACTIRWAMLTPASVADITKNQMLLQQQDGNKKLTFYVNGLPGDAVLKTWPTTPPNNYDEENPGTILVGFEITLPAHTKKEFNVFLMPGTKPIAVKKSSLKPLNEW</sequence>
<dbReference type="EMBL" id="SDHZ01000002">
    <property type="protein sequence ID" value="RXK83894.1"/>
    <property type="molecule type" value="Genomic_DNA"/>
</dbReference>
<accession>A0A4V1MA45</accession>
<name>A0A4V1MA45_9BACT</name>
<dbReference type="InterPro" id="IPR008929">
    <property type="entry name" value="Chondroitin_lyas"/>
</dbReference>
<dbReference type="Gene3D" id="2.70.98.70">
    <property type="match status" value="1"/>
</dbReference>
<dbReference type="Gene3D" id="1.50.10.100">
    <property type="entry name" value="Chondroitin AC/alginate lyase"/>
    <property type="match status" value="1"/>
</dbReference>
<gene>
    <name evidence="3" type="ORF">ESB13_17645</name>
</gene>
<evidence type="ECO:0000259" key="2">
    <source>
        <dbReference type="Pfam" id="PF07940"/>
    </source>
</evidence>
<keyword evidence="4" id="KW-1185">Reference proteome</keyword>
<comment type="subcellular location">
    <subcellularLocation>
        <location evidence="1">Cell envelope</location>
    </subcellularLocation>
</comment>
<dbReference type="Proteomes" id="UP000290545">
    <property type="component" value="Unassembled WGS sequence"/>
</dbReference>
<protein>
    <submittedName>
        <fullName evidence="3">Heparinase</fullName>
    </submittedName>
</protein>
<dbReference type="PANTHER" id="PTHR38045">
    <property type="entry name" value="CHROMOSOME 1, WHOLE GENOME SHOTGUN SEQUENCE"/>
    <property type="match status" value="1"/>
</dbReference>